<name>A0A1E3K5Q7_9TREE</name>
<gene>
    <name evidence="2" type="ORF">I350_03856</name>
</gene>
<evidence type="ECO:0000256" key="1">
    <source>
        <dbReference type="SAM" id="MobiDB-lite"/>
    </source>
</evidence>
<sequence length="118" mass="13614">METDPEFASKGASFCTLIARAASPSTSLNPFDTERSRKRQAYENRKRRIEQGEEPPTISPAQRSAEWRRKKKAEDPDWANKDKERRRNAHLEKIKQLSEAYATEQTESQDEDAEGESE</sequence>
<organism evidence="2 3">
    <name type="scientific">Cryptococcus amylolentus CBS 6273</name>
    <dbReference type="NCBI Taxonomy" id="1296118"/>
    <lineage>
        <taxon>Eukaryota</taxon>
        <taxon>Fungi</taxon>
        <taxon>Dikarya</taxon>
        <taxon>Basidiomycota</taxon>
        <taxon>Agaricomycotina</taxon>
        <taxon>Tremellomycetes</taxon>
        <taxon>Tremellales</taxon>
        <taxon>Cryptococcaceae</taxon>
        <taxon>Cryptococcus</taxon>
    </lineage>
</organism>
<evidence type="ECO:0000313" key="2">
    <source>
        <dbReference type="EMBL" id="ODO08266.1"/>
    </source>
</evidence>
<dbReference type="Proteomes" id="UP000095149">
    <property type="component" value="Unassembled WGS sequence"/>
</dbReference>
<feature type="compositionally biased region" description="Basic and acidic residues" evidence="1">
    <location>
        <begin position="32"/>
        <end position="44"/>
    </location>
</feature>
<feature type="region of interest" description="Disordered" evidence="1">
    <location>
        <begin position="22"/>
        <end position="118"/>
    </location>
</feature>
<reference evidence="2 3" key="1">
    <citation type="submission" date="2016-06" db="EMBL/GenBank/DDBJ databases">
        <title>Evolution of pathogenesis and genome organization in the Tremellales.</title>
        <authorList>
            <person name="Cuomo C."/>
            <person name="Litvintseva A."/>
            <person name="Heitman J."/>
            <person name="Chen Y."/>
            <person name="Sun S."/>
            <person name="Springer D."/>
            <person name="Dromer F."/>
            <person name="Young S."/>
            <person name="Zeng Q."/>
            <person name="Chapman S."/>
            <person name="Gujja S."/>
            <person name="Saif S."/>
            <person name="Birren B."/>
        </authorList>
    </citation>
    <scope>NUCLEOTIDE SEQUENCE [LARGE SCALE GENOMIC DNA]</scope>
    <source>
        <strain evidence="2 3">CBS 6273</strain>
    </source>
</reference>
<dbReference type="EMBL" id="MEKH01000005">
    <property type="protein sequence ID" value="ODO08266.1"/>
    <property type="molecule type" value="Genomic_DNA"/>
</dbReference>
<dbReference type="AlphaFoldDB" id="A0A1E3K5Q7"/>
<proteinExistence type="predicted"/>
<accession>A0A1E3K5Q7</accession>
<comment type="caution">
    <text evidence="2">The sequence shown here is derived from an EMBL/GenBank/DDBJ whole genome shotgun (WGS) entry which is preliminary data.</text>
</comment>
<evidence type="ECO:0000313" key="3">
    <source>
        <dbReference type="Proteomes" id="UP000095149"/>
    </source>
</evidence>
<feature type="compositionally biased region" description="Acidic residues" evidence="1">
    <location>
        <begin position="107"/>
        <end position="118"/>
    </location>
</feature>
<feature type="compositionally biased region" description="Basic and acidic residues" evidence="1">
    <location>
        <begin position="72"/>
        <end position="96"/>
    </location>
</feature>
<protein>
    <submittedName>
        <fullName evidence="2">Uncharacterized protein</fullName>
    </submittedName>
</protein>